<dbReference type="GO" id="GO:0008168">
    <property type="term" value="F:methyltransferase activity"/>
    <property type="evidence" value="ECO:0007669"/>
    <property type="project" value="UniProtKB-KW"/>
</dbReference>
<dbReference type="SUPFAM" id="SSF53335">
    <property type="entry name" value="S-adenosyl-L-methionine-dependent methyltransferases"/>
    <property type="match status" value="1"/>
</dbReference>
<name>A0A5C5Z012_9BACT</name>
<dbReference type="Proteomes" id="UP000315010">
    <property type="component" value="Unassembled WGS sequence"/>
</dbReference>
<sequence>MSAHWIPIACVIMLHRYRIQFPPADSEKLEQDEVFFTLVEDGESKRLRFHDYDEIYKRPGLYEQLFYERLRCTSPEKVADLLQRALETVREPISELRVLDLGAGNGMMGEVLKRNGVARLVGADIIPEARDAAYRDRSTVYDDYYVADLVNLDPDKLEQLREWRFDCLTCVAALGFGDIPPRAFFNAMKLVRTDGWLAFNIKHSFLDHNEQGGFSRLVRELIFSKYLDVYHLELYRHRLSMEGTQLFYYALVGRMTASIPEDFLEKHGIEE</sequence>
<evidence type="ECO:0000313" key="1">
    <source>
        <dbReference type="EMBL" id="TWT80346.1"/>
    </source>
</evidence>
<proteinExistence type="predicted"/>
<organism evidence="1 2">
    <name type="scientific">Novipirellula herctigrandis</name>
    <dbReference type="NCBI Taxonomy" id="2527986"/>
    <lineage>
        <taxon>Bacteria</taxon>
        <taxon>Pseudomonadati</taxon>
        <taxon>Planctomycetota</taxon>
        <taxon>Planctomycetia</taxon>
        <taxon>Pirellulales</taxon>
        <taxon>Pirellulaceae</taxon>
        <taxon>Novipirellula</taxon>
    </lineage>
</organism>
<accession>A0A5C5Z012</accession>
<evidence type="ECO:0000313" key="2">
    <source>
        <dbReference type="Proteomes" id="UP000315010"/>
    </source>
</evidence>
<dbReference type="CDD" id="cd02440">
    <property type="entry name" value="AdoMet_MTases"/>
    <property type="match status" value="1"/>
</dbReference>
<dbReference type="GO" id="GO:0032259">
    <property type="term" value="P:methylation"/>
    <property type="evidence" value="ECO:0007669"/>
    <property type="project" value="UniProtKB-KW"/>
</dbReference>
<dbReference type="Gene3D" id="3.40.50.150">
    <property type="entry name" value="Vaccinia Virus protein VP39"/>
    <property type="match status" value="1"/>
</dbReference>
<protein>
    <submittedName>
        <fullName evidence="1">Methyltransferase domain protein</fullName>
    </submittedName>
</protein>
<dbReference type="EMBL" id="SJPJ01000001">
    <property type="protein sequence ID" value="TWT80346.1"/>
    <property type="molecule type" value="Genomic_DNA"/>
</dbReference>
<keyword evidence="1" id="KW-0808">Transferase</keyword>
<reference evidence="1 2" key="1">
    <citation type="submission" date="2019-02" db="EMBL/GenBank/DDBJ databases">
        <title>Deep-cultivation of Planctomycetes and their phenomic and genomic characterization uncovers novel biology.</title>
        <authorList>
            <person name="Wiegand S."/>
            <person name="Jogler M."/>
            <person name="Boedeker C."/>
            <person name="Pinto D."/>
            <person name="Vollmers J."/>
            <person name="Rivas-Marin E."/>
            <person name="Kohn T."/>
            <person name="Peeters S.H."/>
            <person name="Heuer A."/>
            <person name="Rast P."/>
            <person name="Oberbeckmann S."/>
            <person name="Bunk B."/>
            <person name="Jeske O."/>
            <person name="Meyerdierks A."/>
            <person name="Storesund J.E."/>
            <person name="Kallscheuer N."/>
            <person name="Luecker S."/>
            <person name="Lage O.M."/>
            <person name="Pohl T."/>
            <person name="Merkel B.J."/>
            <person name="Hornburger P."/>
            <person name="Mueller R.-W."/>
            <person name="Bruemmer F."/>
            <person name="Labrenz M."/>
            <person name="Spormann A.M."/>
            <person name="Op Den Camp H."/>
            <person name="Overmann J."/>
            <person name="Amann R."/>
            <person name="Jetten M.S.M."/>
            <person name="Mascher T."/>
            <person name="Medema M.H."/>
            <person name="Devos D.P."/>
            <person name="Kaster A.-K."/>
            <person name="Ovreas L."/>
            <person name="Rohde M."/>
            <person name="Galperin M.Y."/>
            <person name="Jogler C."/>
        </authorList>
    </citation>
    <scope>NUCLEOTIDE SEQUENCE [LARGE SCALE GENOMIC DNA]</scope>
    <source>
        <strain evidence="1 2">CA13</strain>
    </source>
</reference>
<gene>
    <name evidence="1" type="ORF">CA13_17590</name>
</gene>
<keyword evidence="2" id="KW-1185">Reference proteome</keyword>
<dbReference type="RefSeq" id="WP_419194070.1">
    <property type="nucleotide sequence ID" value="NZ_SJPJ01000001.1"/>
</dbReference>
<dbReference type="InterPro" id="IPR029063">
    <property type="entry name" value="SAM-dependent_MTases_sf"/>
</dbReference>
<dbReference type="AlphaFoldDB" id="A0A5C5Z012"/>
<dbReference type="Pfam" id="PF13489">
    <property type="entry name" value="Methyltransf_23"/>
    <property type="match status" value="1"/>
</dbReference>
<comment type="caution">
    <text evidence="1">The sequence shown here is derived from an EMBL/GenBank/DDBJ whole genome shotgun (WGS) entry which is preliminary data.</text>
</comment>
<keyword evidence="1" id="KW-0489">Methyltransferase</keyword>